<dbReference type="Pfam" id="PF01464">
    <property type="entry name" value="SLT"/>
    <property type="match status" value="1"/>
</dbReference>
<reference evidence="3 4" key="1">
    <citation type="journal article" date="2011" name="Vet. Res.">
        <title>Genome sequence of Helicobacter suis supports its role in gastric pathology.</title>
        <authorList>
            <person name="Vermoote M."/>
            <person name="Vandekerckhove T.T."/>
            <person name="Flahou B."/>
            <person name="Pasmans F."/>
            <person name="Smet A."/>
            <person name="De Groote D."/>
            <person name="Van Criekinge W."/>
            <person name="Ducatelle R."/>
            <person name="Haesebrouck F."/>
        </authorList>
    </citation>
    <scope>NUCLEOTIDE SEQUENCE [LARGE SCALE GENOMIC DNA]</scope>
    <source>
        <strain evidence="3 4">HS5</strain>
    </source>
</reference>
<dbReference type="SUPFAM" id="SSF53955">
    <property type="entry name" value="Lysozyme-like"/>
    <property type="match status" value="1"/>
</dbReference>
<comment type="similarity">
    <text evidence="1">Belongs to the transglycosylase Slt family.</text>
</comment>
<sequence length="552" mass="64190">MRTWILGFLILLNALSAQDLTLNFLKSKPKGIARDFFIWVFLQDPTTTAEEAQEAYALVAYKNAKIQSLMYQKKALEPASKNPCQNLTLADLISKDSSCIVAGLSLSKIFSDAKQEANLPLLKALQRKLSAYPKYYMALEILCNPSNTQTLLKAGAANVAILYNALSYDQRQEFLDKPINPNILTFLANQNNATFNDILQRIILDARFLRFKQVLSQASITHSDSKTFFLLGINALLYHQEQKALSYFKFSEKSANSDFLHDRALFWQYLISKDRTYLKTLSHSLNPNLFSLYANLILKTPPKYHLVTSLDWLSHKQPYFDIQDPFAWQILKEKILAISDKNTFLRALKPLRTQKSQAHLAYFLSHYYNQQRHYFLTPYEHGIRWKSLQEKAMAYAIARQESLLLPALISRSYALGLMQIMPFNVAPFARQLGFNSISLTDMFNPNVSLLFGNYYINTLKEEFKHPLFVAYCYNGGPNFFRKLLKERHFFSQRRRFDPWLSMELIPYEETRLYGQKVMANYIIYQNIFKHRAHHPHFDIEGFFNATLQKEKP</sequence>
<feature type="domain" description="Transglycosylase SLT" evidence="2">
    <location>
        <begin position="386"/>
        <end position="490"/>
    </location>
</feature>
<proteinExistence type="inferred from homology"/>
<dbReference type="PANTHER" id="PTHR37423">
    <property type="entry name" value="SOLUBLE LYTIC MUREIN TRANSGLYCOSYLASE-RELATED"/>
    <property type="match status" value="1"/>
</dbReference>
<evidence type="ECO:0000259" key="2">
    <source>
        <dbReference type="Pfam" id="PF01464"/>
    </source>
</evidence>
<dbReference type="GeneID" id="56929223"/>
<dbReference type="InterPro" id="IPR023346">
    <property type="entry name" value="Lysozyme-like_dom_sf"/>
</dbReference>
<dbReference type="EMBL" id="ADHO01000094">
    <property type="protein sequence ID" value="EFX42038.1"/>
    <property type="molecule type" value="Genomic_DNA"/>
</dbReference>
<organism evidence="3 4">
    <name type="scientific">Helicobacter suis HS5</name>
    <dbReference type="NCBI Taxonomy" id="710394"/>
    <lineage>
        <taxon>Bacteria</taxon>
        <taxon>Pseudomonadati</taxon>
        <taxon>Campylobacterota</taxon>
        <taxon>Epsilonproteobacteria</taxon>
        <taxon>Campylobacterales</taxon>
        <taxon>Helicobacteraceae</taxon>
        <taxon>Helicobacter</taxon>
    </lineage>
</organism>
<protein>
    <submittedName>
        <fullName evidence="3">Soluble lytic murein transglycosylase</fullName>
    </submittedName>
</protein>
<accession>E7G3K9</accession>
<evidence type="ECO:0000313" key="4">
    <source>
        <dbReference type="Proteomes" id="UP000054093"/>
    </source>
</evidence>
<evidence type="ECO:0000313" key="3">
    <source>
        <dbReference type="EMBL" id="EFX42038.1"/>
    </source>
</evidence>
<comment type="caution">
    <text evidence="3">The sequence shown here is derived from an EMBL/GenBank/DDBJ whole genome shotgun (WGS) entry which is preliminary data.</text>
</comment>
<dbReference type="Proteomes" id="UP000054093">
    <property type="component" value="Unassembled WGS sequence"/>
</dbReference>
<gene>
    <name evidence="3" type="primary">slt</name>
    <name evidence="3" type="ORF">HSUHS5_0532</name>
</gene>
<dbReference type="PANTHER" id="PTHR37423:SF2">
    <property type="entry name" value="MEMBRANE-BOUND LYTIC MUREIN TRANSGLYCOSYLASE C"/>
    <property type="match status" value="1"/>
</dbReference>
<dbReference type="CDD" id="cd13401">
    <property type="entry name" value="Slt70-like"/>
    <property type="match status" value="1"/>
</dbReference>
<dbReference type="InterPro" id="IPR008258">
    <property type="entry name" value="Transglycosylase_SLT_dom_1"/>
</dbReference>
<dbReference type="AlphaFoldDB" id="E7G3K9"/>
<name>E7G3K9_9HELI</name>
<dbReference type="Gene3D" id="1.10.530.10">
    <property type="match status" value="1"/>
</dbReference>
<evidence type="ECO:0000256" key="1">
    <source>
        <dbReference type="ARBA" id="ARBA00007734"/>
    </source>
</evidence>
<dbReference type="RefSeq" id="WP_006564942.1">
    <property type="nucleotide sequence ID" value="NZ_ADHO01000094.1"/>
</dbReference>